<dbReference type="EMBL" id="JRYB01000001">
    <property type="protein sequence ID" value="OIJ41076.1"/>
    <property type="molecule type" value="Genomic_DNA"/>
</dbReference>
<dbReference type="Proteomes" id="UP000180246">
    <property type="component" value="Unassembled WGS sequence"/>
</dbReference>
<evidence type="ECO:0000256" key="10">
    <source>
        <dbReference type="ARBA" id="ARBA00048304"/>
    </source>
</evidence>
<dbReference type="Pfam" id="PF21654">
    <property type="entry name" value="DncV-like_NTFase"/>
    <property type="match status" value="1"/>
</dbReference>
<protein>
    <recommendedName>
        <fullName evidence="9">Cyclic GMP-AMP synthase</fullName>
    </recommendedName>
</protein>
<evidence type="ECO:0000256" key="3">
    <source>
        <dbReference type="ARBA" id="ARBA00022723"/>
    </source>
</evidence>
<dbReference type="InterPro" id="IPR006116">
    <property type="entry name" value="NT_2-5OAS_ClassI-CCAase"/>
</dbReference>
<evidence type="ECO:0000256" key="8">
    <source>
        <dbReference type="ARBA" id="ARBA00023118"/>
    </source>
</evidence>
<keyword evidence="6" id="KW-0460">Magnesium</keyword>
<dbReference type="GO" id="GO:0009117">
    <property type="term" value="P:nucleotide metabolic process"/>
    <property type="evidence" value="ECO:0007669"/>
    <property type="project" value="UniProtKB-KW"/>
</dbReference>
<dbReference type="GO" id="GO:0046872">
    <property type="term" value="F:metal ion binding"/>
    <property type="evidence" value="ECO:0007669"/>
    <property type="project" value="UniProtKB-KW"/>
</dbReference>
<dbReference type="AlphaFoldDB" id="A0A1S2N7L1"/>
<keyword evidence="4" id="KW-0547">Nucleotide-binding</keyword>
<keyword evidence="2" id="KW-0548">Nucleotidyltransferase</keyword>
<evidence type="ECO:0000256" key="9">
    <source>
        <dbReference type="ARBA" id="ARBA00044145"/>
    </source>
</evidence>
<keyword evidence="5" id="KW-0067">ATP-binding</keyword>
<evidence type="ECO:0000256" key="1">
    <source>
        <dbReference type="ARBA" id="ARBA00022679"/>
    </source>
</evidence>
<evidence type="ECO:0000256" key="7">
    <source>
        <dbReference type="ARBA" id="ARBA00023080"/>
    </source>
</evidence>
<dbReference type="GO" id="GO:0051607">
    <property type="term" value="P:defense response to virus"/>
    <property type="evidence" value="ECO:0007669"/>
    <property type="project" value="UniProtKB-KW"/>
</dbReference>
<dbReference type="GO" id="GO:0005524">
    <property type="term" value="F:ATP binding"/>
    <property type="evidence" value="ECO:0007669"/>
    <property type="project" value="UniProtKB-KW"/>
</dbReference>
<gene>
    <name evidence="12" type="ORF">LO55_4090</name>
</gene>
<keyword evidence="1" id="KW-0808">Transferase</keyword>
<reference evidence="12 13" key="1">
    <citation type="submission" date="2014-10" db="EMBL/GenBank/DDBJ databases">
        <authorList>
            <person name="Seo M.-J."/>
            <person name="Seok Y.J."/>
            <person name="Cha I.-T."/>
        </authorList>
    </citation>
    <scope>NUCLEOTIDE SEQUENCE [LARGE SCALE GENOMIC DNA]</scope>
    <source>
        <strain evidence="12 13">NEU</strain>
    </source>
</reference>
<dbReference type="CDD" id="cd05400">
    <property type="entry name" value="NT_2-5OAS_ClassI-CCAase"/>
    <property type="match status" value="1"/>
</dbReference>
<organism evidence="12 13">
    <name type="scientific">Massilia timonae</name>
    <dbReference type="NCBI Taxonomy" id="47229"/>
    <lineage>
        <taxon>Bacteria</taxon>
        <taxon>Pseudomonadati</taxon>
        <taxon>Pseudomonadota</taxon>
        <taxon>Betaproteobacteria</taxon>
        <taxon>Burkholderiales</taxon>
        <taxon>Oxalobacteraceae</taxon>
        <taxon>Telluria group</taxon>
        <taxon>Massilia</taxon>
    </lineage>
</organism>
<evidence type="ECO:0000256" key="2">
    <source>
        <dbReference type="ARBA" id="ARBA00022695"/>
    </source>
</evidence>
<proteinExistence type="predicted"/>
<dbReference type="GO" id="GO:0016779">
    <property type="term" value="F:nucleotidyltransferase activity"/>
    <property type="evidence" value="ECO:0007669"/>
    <property type="project" value="UniProtKB-KW"/>
</dbReference>
<evidence type="ECO:0000256" key="4">
    <source>
        <dbReference type="ARBA" id="ARBA00022741"/>
    </source>
</evidence>
<dbReference type="RefSeq" id="WP_218145990.1">
    <property type="nucleotide sequence ID" value="NZ_JRYB01000001.1"/>
</dbReference>
<comment type="catalytic activity">
    <reaction evidence="10">
        <text>GTP + ATP = 3',3'-cGAMP + 2 diphosphate</text>
        <dbReference type="Rhea" id="RHEA:35647"/>
        <dbReference type="ChEBI" id="CHEBI:30616"/>
        <dbReference type="ChEBI" id="CHEBI:33019"/>
        <dbReference type="ChEBI" id="CHEBI:37565"/>
        <dbReference type="ChEBI" id="CHEBI:71501"/>
    </reaction>
    <physiologicalReaction direction="left-to-right" evidence="10">
        <dbReference type="Rhea" id="RHEA:35648"/>
    </physiologicalReaction>
</comment>
<dbReference type="InterPro" id="IPR048445">
    <property type="entry name" value="DncV-like_NTFase"/>
</dbReference>
<evidence type="ECO:0000313" key="13">
    <source>
        <dbReference type="Proteomes" id="UP000180246"/>
    </source>
</evidence>
<keyword evidence="7" id="KW-0546">Nucleotide metabolism</keyword>
<comment type="caution">
    <text evidence="12">The sequence shown here is derived from an EMBL/GenBank/DDBJ whole genome shotgun (WGS) entry which is preliminary data.</text>
</comment>
<keyword evidence="8" id="KW-0051">Antiviral defense</keyword>
<evidence type="ECO:0000256" key="6">
    <source>
        <dbReference type="ARBA" id="ARBA00022842"/>
    </source>
</evidence>
<name>A0A1S2N7L1_9BURK</name>
<keyword evidence="3" id="KW-0479">Metal-binding</keyword>
<sequence length="415" mass="46184">MSTTKFSLLVESASQSRSDSLEKAFRQYGTDVFDVWARELDVVNKHITVDPALVEEAARSYEDLGELLVERLRWPADAITIAPQGSTNTKTLVRAPTAERFDVDAVCEVDLSRVEAQDPMQFFEDVGAALEGHEPQEKSRCWRINFPNKGYYIDFTPSAPLAKIPLGQRGDIQYRPETGYEATALAVVDRPSGKWKTSNPAGFAAWVNEQARRQLLIQPLQKAEATAQRADIRPVPSQEVPLSDTLRVAIRLFKRHRCMAVRRGHITAEFKPISVIIVTLLTQCYAGLADQHRLYNHPVELLADLAVLLPAMVECHNGQYVIANPTVHGENFAERWNTDEGQRAQAFKSWCRLLVTDLTYILGASEPAEVRKRVQKTFGCEGASLPNAATQGIFTGLAPAQPRQVQPVRPGRGLA</sequence>
<evidence type="ECO:0000313" key="12">
    <source>
        <dbReference type="EMBL" id="OIJ41076.1"/>
    </source>
</evidence>
<evidence type="ECO:0000259" key="11">
    <source>
        <dbReference type="Pfam" id="PF21654"/>
    </source>
</evidence>
<feature type="domain" description="Cyclic GMP-AMP synthase DncV-like nucleotidyltransferase" evidence="11">
    <location>
        <begin position="82"/>
        <end position="155"/>
    </location>
</feature>
<accession>A0A1S2N7L1</accession>
<evidence type="ECO:0000256" key="5">
    <source>
        <dbReference type="ARBA" id="ARBA00022840"/>
    </source>
</evidence>